<evidence type="ECO:0000256" key="1">
    <source>
        <dbReference type="SAM" id="SignalP"/>
    </source>
</evidence>
<organism evidence="2 3">
    <name type="scientific">Mucilaginibacter pedocola</name>
    <dbReference type="NCBI Taxonomy" id="1792845"/>
    <lineage>
        <taxon>Bacteria</taxon>
        <taxon>Pseudomonadati</taxon>
        <taxon>Bacteroidota</taxon>
        <taxon>Sphingobacteriia</taxon>
        <taxon>Sphingobacteriales</taxon>
        <taxon>Sphingobacteriaceae</taxon>
        <taxon>Mucilaginibacter</taxon>
    </lineage>
</organism>
<dbReference type="OrthoDB" id="794927at2"/>
<feature type="chain" id="PRO_5012413631" description="Carboxypeptidase regulatory-like domain-containing protein" evidence="1">
    <location>
        <begin position="28"/>
        <end position="232"/>
    </location>
</feature>
<gene>
    <name evidence="2" type="ORF">BC343_21815</name>
</gene>
<accession>A0A1S9PJG5</accession>
<sequence>MLTKSFKYSFAVAMVSIFVLFANFSRANDRTIELSGLVVDAENLQPLDGAEIFDSKNTLLGETDDKGYYHITLNCTSKGDLDFKFSVRKRGYKTINEHEHWGEANAKGVIYFGLEAGLSGDKEFSVLGDNKNAQEYADVLSSFDKVKVQQQFNADLRAAKEGNEDVFIKLHDKLYIVNNSGWIQLQTETDPVAIDNKQIVPANKLNYVIKRKQIKGMTPVDAVDKKFVVYTK</sequence>
<keyword evidence="1" id="KW-0732">Signal</keyword>
<feature type="signal peptide" evidence="1">
    <location>
        <begin position="1"/>
        <end position="27"/>
    </location>
</feature>
<evidence type="ECO:0000313" key="3">
    <source>
        <dbReference type="Proteomes" id="UP000189739"/>
    </source>
</evidence>
<evidence type="ECO:0008006" key="4">
    <source>
        <dbReference type="Google" id="ProtNLM"/>
    </source>
</evidence>
<reference evidence="2 3" key="1">
    <citation type="submission" date="2016-07" db="EMBL/GenBank/DDBJ databases">
        <title>Genomic analysis of zinc-resistant bacterium Mucilaginibacter pedocola TBZ30.</title>
        <authorList>
            <person name="Huang J."/>
            <person name="Tang J."/>
        </authorList>
    </citation>
    <scope>NUCLEOTIDE SEQUENCE [LARGE SCALE GENOMIC DNA]</scope>
    <source>
        <strain evidence="2 3">TBZ30</strain>
    </source>
</reference>
<dbReference type="InterPro" id="IPR008969">
    <property type="entry name" value="CarboxyPept-like_regulatory"/>
</dbReference>
<comment type="caution">
    <text evidence="2">The sequence shown here is derived from an EMBL/GenBank/DDBJ whole genome shotgun (WGS) entry which is preliminary data.</text>
</comment>
<evidence type="ECO:0000313" key="2">
    <source>
        <dbReference type="EMBL" id="OOQ61086.1"/>
    </source>
</evidence>
<dbReference type="Proteomes" id="UP000189739">
    <property type="component" value="Unassembled WGS sequence"/>
</dbReference>
<dbReference type="AlphaFoldDB" id="A0A1S9PJG5"/>
<dbReference type="RefSeq" id="WP_078346914.1">
    <property type="nucleotide sequence ID" value="NZ_MBTF01000003.1"/>
</dbReference>
<dbReference type="STRING" id="1792845.BC343_21815"/>
<name>A0A1S9PJG5_9SPHI</name>
<dbReference type="SUPFAM" id="SSF49464">
    <property type="entry name" value="Carboxypeptidase regulatory domain-like"/>
    <property type="match status" value="1"/>
</dbReference>
<keyword evidence="3" id="KW-1185">Reference proteome</keyword>
<proteinExistence type="predicted"/>
<protein>
    <recommendedName>
        <fullName evidence="4">Carboxypeptidase regulatory-like domain-containing protein</fullName>
    </recommendedName>
</protein>
<dbReference type="EMBL" id="MBTF01000003">
    <property type="protein sequence ID" value="OOQ61086.1"/>
    <property type="molecule type" value="Genomic_DNA"/>
</dbReference>